<dbReference type="AlphaFoldDB" id="A0A517MAX2"/>
<gene>
    <name evidence="2" type="ORF">FF011L_07370</name>
</gene>
<proteinExistence type="predicted"/>
<evidence type="ECO:0000256" key="1">
    <source>
        <dbReference type="SAM" id="MobiDB-lite"/>
    </source>
</evidence>
<dbReference type="Proteomes" id="UP000320672">
    <property type="component" value="Chromosome"/>
</dbReference>
<feature type="region of interest" description="Disordered" evidence="1">
    <location>
        <begin position="188"/>
        <end position="221"/>
    </location>
</feature>
<accession>A0A517MAX2</accession>
<name>A0A517MAX2_9BACT</name>
<sequence>MLLGLSGCVSWEFTGRRAAWRVETRAMADTAFQNQFGANAKQTGCTEDYRAGWLDGYTDVLRGGSGQPPVVPDSRYWGPGVRHAENTHRVGEWHQGFIDGAEAALVCGQQGYATVPGSMPAQPHPAPQAIYTASCHADLAPDGMVNNSPSPLPPLPTPLPPTLESLDIAPPIEGYAEPVPTEILPTPSAENSIPYSNEIAPPGSPIPFSPAPPSEQFPGDILESDLDLVPESDPLLDQESGSDDDDLLLGSRVPMNAAFGRLQAAKQTMQMASPTNHVANYQHSAPPMAVQTPPIRQAAQQPNRLPPVTSPWTLR</sequence>
<protein>
    <submittedName>
        <fullName evidence="2">Uncharacterized protein</fullName>
    </submittedName>
</protein>
<evidence type="ECO:0000313" key="2">
    <source>
        <dbReference type="EMBL" id="QDS92001.1"/>
    </source>
</evidence>
<dbReference type="KEGG" id="rml:FF011L_07370"/>
<evidence type="ECO:0000313" key="3">
    <source>
        <dbReference type="Proteomes" id="UP000320672"/>
    </source>
</evidence>
<feature type="compositionally biased region" description="Pro residues" evidence="1">
    <location>
        <begin position="202"/>
        <end position="215"/>
    </location>
</feature>
<organism evidence="2 3">
    <name type="scientific">Roseimaritima multifibrata</name>
    <dbReference type="NCBI Taxonomy" id="1930274"/>
    <lineage>
        <taxon>Bacteria</taxon>
        <taxon>Pseudomonadati</taxon>
        <taxon>Planctomycetota</taxon>
        <taxon>Planctomycetia</taxon>
        <taxon>Pirellulales</taxon>
        <taxon>Pirellulaceae</taxon>
        <taxon>Roseimaritima</taxon>
    </lineage>
</organism>
<reference evidence="2 3" key="1">
    <citation type="submission" date="2019-02" db="EMBL/GenBank/DDBJ databases">
        <title>Deep-cultivation of Planctomycetes and their phenomic and genomic characterization uncovers novel biology.</title>
        <authorList>
            <person name="Wiegand S."/>
            <person name="Jogler M."/>
            <person name="Boedeker C."/>
            <person name="Pinto D."/>
            <person name="Vollmers J."/>
            <person name="Rivas-Marin E."/>
            <person name="Kohn T."/>
            <person name="Peeters S.H."/>
            <person name="Heuer A."/>
            <person name="Rast P."/>
            <person name="Oberbeckmann S."/>
            <person name="Bunk B."/>
            <person name="Jeske O."/>
            <person name="Meyerdierks A."/>
            <person name="Storesund J.E."/>
            <person name="Kallscheuer N."/>
            <person name="Luecker S."/>
            <person name="Lage O.M."/>
            <person name="Pohl T."/>
            <person name="Merkel B.J."/>
            <person name="Hornburger P."/>
            <person name="Mueller R.-W."/>
            <person name="Bruemmer F."/>
            <person name="Labrenz M."/>
            <person name="Spormann A.M."/>
            <person name="Op den Camp H."/>
            <person name="Overmann J."/>
            <person name="Amann R."/>
            <person name="Jetten M.S.M."/>
            <person name="Mascher T."/>
            <person name="Medema M.H."/>
            <person name="Devos D.P."/>
            <person name="Kaster A.-K."/>
            <person name="Ovreas L."/>
            <person name="Rohde M."/>
            <person name="Galperin M.Y."/>
            <person name="Jogler C."/>
        </authorList>
    </citation>
    <scope>NUCLEOTIDE SEQUENCE [LARGE SCALE GENOMIC DNA]</scope>
    <source>
        <strain evidence="2 3">FF011L</strain>
    </source>
</reference>
<feature type="region of interest" description="Disordered" evidence="1">
    <location>
        <begin position="286"/>
        <end position="315"/>
    </location>
</feature>
<dbReference type="EMBL" id="CP036262">
    <property type="protein sequence ID" value="QDS92001.1"/>
    <property type="molecule type" value="Genomic_DNA"/>
</dbReference>
<keyword evidence="3" id="KW-1185">Reference proteome</keyword>